<evidence type="ECO:0000313" key="3">
    <source>
        <dbReference type="Proteomes" id="UP001190926"/>
    </source>
</evidence>
<dbReference type="EMBL" id="SDAM02000104">
    <property type="protein sequence ID" value="KAH6829835.1"/>
    <property type="molecule type" value="Genomic_DNA"/>
</dbReference>
<organism evidence="2 3">
    <name type="scientific">Perilla frutescens var. hirtella</name>
    <name type="common">Perilla citriodora</name>
    <name type="synonym">Perilla setoyensis</name>
    <dbReference type="NCBI Taxonomy" id="608512"/>
    <lineage>
        <taxon>Eukaryota</taxon>
        <taxon>Viridiplantae</taxon>
        <taxon>Streptophyta</taxon>
        <taxon>Embryophyta</taxon>
        <taxon>Tracheophyta</taxon>
        <taxon>Spermatophyta</taxon>
        <taxon>Magnoliopsida</taxon>
        <taxon>eudicotyledons</taxon>
        <taxon>Gunneridae</taxon>
        <taxon>Pentapetalae</taxon>
        <taxon>asterids</taxon>
        <taxon>lamiids</taxon>
        <taxon>Lamiales</taxon>
        <taxon>Lamiaceae</taxon>
        <taxon>Nepetoideae</taxon>
        <taxon>Elsholtzieae</taxon>
        <taxon>Perilla</taxon>
    </lineage>
</organism>
<comment type="caution">
    <text evidence="2">The sequence shown here is derived from an EMBL/GenBank/DDBJ whole genome shotgun (WGS) entry which is preliminary data.</text>
</comment>
<dbReference type="InterPro" id="IPR050898">
    <property type="entry name" value="Plant_acyltransferase"/>
</dbReference>
<name>A0AAD4J9T1_PERFH</name>
<dbReference type="InterPro" id="IPR023213">
    <property type="entry name" value="CAT-like_dom_sf"/>
</dbReference>
<gene>
    <name evidence="2" type="ORF">C2S53_020573</name>
</gene>
<accession>A0AAD4J9T1</accession>
<proteinExistence type="inferred from homology"/>
<dbReference type="Gene3D" id="3.30.559.10">
    <property type="entry name" value="Chloramphenicol acetyltransferase-like domain"/>
    <property type="match status" value="2"/>
</dbReference>
<evidence type="ECO:0000256" key="1">
    <source>
        <dbReference type="ARBA" id="ARBA00009861"/>
    </source>
</evidence>
<dbReference type="PANTHER" id="PTHR31147:SF33">
    <property type="entry name" value="N-HYDROXYCINNAMOYL_BENZOYLTRANSFERASE, PUTATIVE-RELATED"/>
    <property type="match status" value="1"/>
</dbReference>
<sequence length="441" mass="49293">MQANIQETAMVRPIKPPFDRDHVLSLSHLDTDRNLLVTLRYLRIYSNNPHQQSDPFHVITAAVSAALLRYYPLAGTLRRRRSDGRLELHCRAGDGLPVVNAVATFPLSSVDADGDSSFAERLVPDPDPNEDPIRPMVLQVTRFGCGGFVLGSAVHHAICDGLGATMFFNAVAELARGSGRTGLDPVWDRSELLGPRRPPRVEYPIRELLSLDKDFSVYAGSGKRVVKEYLNVEEEWLGRVKALLFKQSGLKFTTFEVLGAFIWSSRIKGGKIHANERVTFAYSINIRNIVNPPLPAGYWGNGCVPMFVHLTAEEAMEQPIWKTAATIKKSKWNATEEYVASFVDFQEMHYEEGITGGRRVSGFTDWRHLGHSTVDFGWGGPEAVVPLSTRLLGSVEPCFLLPGREGLVKVLVHLEEDMVLPFREEFEKLRNVLQNELLSSI</sequence>
<comment type="similarity">
    <text evidence="1">Belongs to the plant acyltransferase family.</text>
</comment>
<dbReference type="Proteomes" id="UP001190926">
    <property type="component" value="Unassembled WGS sequence"/>
</dbReference>
<keyword evidence="3" id="KW-1185">Reference proteome</keyword>
<protein>
    <submittedName>
        <fullName evidence="2">HXXXD-type acyl-transferase family protein</fullName>
    </submittedName>
</protein>
<dbReference type="AlphaFoldDB" id="A0AAD4J9T1"/>
<dbReference type="Pfam" id="PF02458">
    <property type="entry name" value="Transferase"/>
    <property type="match status" value="1"/>
</dbReference>
<dbReference type="PANTHER" id="PTHR31147">
    <property type="entry name" value="ACYL TRANSFERASE 4"/>
    <property type="match status" value="1"/>
</dbReference>
<reference evidence="2 3" key="1">
    <citation type="journal article" date="2021" name="Nat. Commun.">
        <title>Incipient diploidization of the medicinal plant Perilla within 10,000 years.</title>
        <authorList>
            <person name="Zhang Y."/>
            <person name="Shen Q."/>
            <person name="Leng L."/>
            <person name="Zhang D."/>
            <person name="Chen S."/>
            <person name="Shi Y."/>
            <person name="Ning Z."/>
            <person name="Chen S."/>
        </authorList>
    </citation>
    <scope>NUCLEOTIDE SEQUENCE [LARGE SCALE GENOMIC DNA]</scope>
    <source>
        <strain evidence="3">cv. PC099</strain>
    </source>
</reference>
<evidence type="ECO:0000313" key="2">
    <source>
        <dbReference type="EMBL" id="KAH6829835.1"/>
    </source>
</evidence>